<gene>
    <name evidence="2" type="ORF">SISNIDRAFT_389314</name>
</gene>
<proteinExistence type="predicted"/>
<dbReference type="Pfam" id="PF00651">
    <property type="entry name" value="BTB"/>
    <property type="match status" value="1"/>
</dbReference>
<dbReference type="CDD" id="cd18186">
    <property type="entry name" value="BTB_POZ_ZBTB_KLHL-like"/>
    <property type="match status" value="1"/>
</dbReference>
<dbReference type="OrthoDB" id="6359816at2759"/>
<accession>A0A164NNF8</accession>
<dbReference type="EMBL" id="KV419443">
    <property type="protein sequence ID" value="KZS87873.1"/>
    <property type="molecule type" value="Genomic_DNA"/>
</dbReference>
<name>A0A164NNF8_9AGAM</name>
<protein>
    <recommendedName>
        <fullName evidence="1">BTB domain-containing protein</fullName>
    </recommendedName>
</protein>
<feature type="non-terminal residue" evidence="2">
    <location>
        <position position="175"/>
    </location>
</feature>
<dbReference type="Proteomes" id="UP000076722">
    <property type="component" value="Unassembled WGS sequence"/>
</dbReference>
<evidence type="ECO:0000313" key="3">
    <source>
        <dbReference type="Proteomes" id="UP000076722"/>
    </source>
</evidence>
<sequence>DLIIRTRDGVDFRVHRSLLSLASRVFRDMLTLDQTALPSSSPIHVVDVSEVSAHLEAILRYLYPYPSPVLTSLDQLVVLLEIADKYEFSVIMIALEDVLVTGHFWKTDNIRAFGVSRKFKLTRWQAVVEPELLKQPYHVMHSASPSSEEDAVTAEDLRRFDWYRNHRVSAAVELL</sequence>
<dbReference type="SUPFAM" id="SSF54695">
    <property type="entry name" value="POZ domain"/>
    <property type="match status" value="1"/>
</dbReference>
<dbReference type="AlphaFoldDB" id="A0A164NNF8"/>
<dbReference type="SMART" id="SM00225">
    <property type="entry name" value="BTB"/>
    <property type="match status" value="1"/>
</dbReference>
<organism evidence="2 3">
    <name type="scientific">Sistotremastrum niveocremeum HHB9708</name>
    <dbReference type="NCBI Taxonomy" id="1314777"/>
    <lineage>
        <taxon>Eukaryota</taxon>
        <taxon>Fungi</taxon>
        <taxon>Dikarya</taxon>
        <taxon>Basidiomycota</taxon>
        <taxon>Agaricomycotina</taxon>
        <taxon>Agaricomycetes</taxon>
        <taxon>Sistotremastrales</taxon>
        <taxon>Sistotremastraceae</taxon>
        <taxon>Sertulicium</taxon>
        <taxon>Sertulicium niveocremeum</taxon>
    </lineage>
</organism>
<evidence type="ECO:0000259" key="1">
    <source>
        <dbReference type="PROSITE" id="PS50097"/>
    </source>
</evidence>
<evidence type="ECO:0000313" key="2">
    <source>
        <dbReference type="EMBL" id="KZS87873.1"/>
    </source>
</evidence>
<dbReference type="InterPro" id="IPR000210">
    <property type="entry name" value="BTB/POZ_dom"/>
</dbReference>
<dbReference type="Gene3D" id="3.30.710.10">
    <property type="entry name" value="Potassium Channel Kv1.1, Chain A"/>
    <property type="match status" value="1"/>
</dbReference>
<reference evidence="2 3" key="1">
    <citation type="journal article" date="2016" name="Mol. Biol. Evol.">
        <title>Comparative Genomics of Early-Diverging Mushroom-Forming Fungi Provides Insights into the Origins of Lignocellulose Decay Capabilities.</title>
        <authorList>
            <person name="Nagy L.G."/>
            <person name="Riley R."/>
            <person name="Tritt A."/>
            <person name="Adam C."/>
            <person name="Daum C."/>
            <person name="Floudas D."/>
            <person name="Sun H."/>
            <person name="Yadav J.S."/>
            <person name="Pangilinan J."/>
            <person name="Larsson K.H."/>
            <person name="Matsuura K."/>
            <person name="Barry K."/>
            <person name="Labutti K."/>
            <person name="Kuo R."/>
            <person name="Ohm R.A."/>
            <person name="Bhattacharya S.S."/>
            <person name="Shirouzu T."/>
            <person name="Yoshinaga Y."/>
            <person name="Martin F.M."/>
            <person name="Grigoriev I.V."/>
            <person name="Hibbett D.S."/>
        </authorList>
    </citation>
    <scope>NUCLEOTIDE SEQUENCE [LARGE SCALE GENOMIC DNA]</scope>
    <source>
        <strain evidence="2 3">HHB9708</strain>
    </source>
</reference>
<dbReference type="PROSITE" id="PS50097">
    <property type="entry name" value="BTB"/>
    <property type="match status" value="1"/>
</dbReference>
<feature type="non-terminal residue" evidence="2">
    <location>
        <position position="1"/>
    </location>
</feature>
<keyword evidence="3" id="KW-1185">Reference proteome</keyword>
<dbReference type="InterPro" id="IPR011333">
    <property type="entry name" value="SKP1/BTB/POZ_sf"/>
</dbReference>
<feature type="domain" description="BTB" evidence="1">
    <location>
        <begin position="1"/>
        <end position="63"/>
    </location>
</feature>